<feature type="binding site" evidence="2">
    <location>
        <position position="39"/>
    </location>
    <ligand>
        <name>Ca(2+)</name>
        <dbReference type="ChEBI" id="CHEBI:29108"/>
        <label>2</label>
    </ligand>
</feature>
<sequence>MEVYTVKVATGTSEYSGTNNYIYVTLVGEKGESERTVLDNPGLDFCRGAVDEYKVTSPSPLGPLLLVRLEKQRYWLEDNWFCRYVTVEPPGGDTVLTFPCYRWFIGDTKVEIREATVPCKFCCVD</sequence>
<evidence type="ECO:0000259" key="5">
    <source>
        <dbReference type="PROSITE" id="PS50095"/>
    </source>
</evidence>
<dbReference type="Pfam" id="PF01477">
    <property type="entry name" value="PLAT"/>
    <property type="match status" value="1"/>
</dbReference>
<reference evidence="6" key="1">
    <citation type="submission" date="2022-11" db="EMBL/GenBank/DDBJ databases">
        <title>Chromosome-level genome of Pogonophryne albipinna.</title>
        <authorList>
            <person name="Jo E."/>
        </authorList>
    </citation>
    <scope>NUCLEOTIDE SEQUENCE</scope>
    <source>
        <strain evidence="6">SGF0006</strain>
        <tissue evidence="6">Muscle</tissue>
    </source>
</reference>
<dbReference type="InterPro" id="IPR001885">
    <property type="entry name" value="LipOase_mml"/>
</dbReference>
<evidence type="ECO:0000313" key="7">
    <source>
        <dbReference type="Proteomes" id="UP001219934"/>
    </source>
</evidence>
<evidence type="ECO:0000256" key="3">
    <source>
        <dbReference type="PIRSR" id="PIRSR601885-3"/>
    </source>
</evidence>
<keyword evidence="2" id="KW-0479">Metal-binding</keyword>
<dbReference type="PROSITE" id="PS50095">
    <property type="entry name" value="PLAT"/>
    <property type="match status" value="1"/>
</dbReference>
<dbReference type="CDD" id="cd01753">
    <property type="entry name" value="PLAT_LOX"/>
    <property type="match status" value="1"/>
</dbReference>
<feature type="binding site" evidence="2">
    <location>
        <position position="17"/>
    </location>
    <ligand>
        <name>Ca(2+)</name>
        <dbReference type="ChEBI" id="CHEBI:29108"/>
        <label>1</label>
    </ligand>
</feature>
<comment type="caution">
    <text evidence="6">The sequence shown here is derived from an EMBL/GenBank/DDBJ whole genome shotgun (WGS) entry which is preliminary data.</text>
</comment>
<feature type="binding site" evidence="2">
    <location>
        <position position="40"/>
    </location>
    <ligand>
        <name>Ca(2+)</name>
        <dbReference type="ChEBI" id="CHEBI:29108"/>
        <label>2</label>
    </ligand>
</feature>
<dbReference type="EMBL" id="JAPTMU010000155">
    <property type="protein sequence ID" value="KAJ4920951.1"/>
    <property type="molecule type" value="Genomic_DNA"/>
</dbReference>
<dbReference type="InterPro" id="IPR052970">
    <property type="entry name" value="Inner_ear_hair_cell_LOXHD"/>
</dbReference>
<dbReference type="PANTHER" id="PTHR45901:SF3">
    <property type="entry name" value="LIPOXYGENASE HOMOLOGY DOMAIN-CONTAINING PROTEIN 1"/>
    <property type="match status" value="1"/>
</dbReference>
<evidence type="ECO:0000313" key="6">
    <source>
        <dbReference type="EMBL" id="KAJ4920951.1"/>
    </source>
</evidence>
<dbReference type="GO" id="GO:0005506">
    <property type="term" value="F:iron ion binding"/>
    <property type="evidence" value="ECO:0007669"/>
    <property type="project" value="InterPro"/>
</dbReference>
<dbReference type="Proteomes" id="UP001219934">
    <property type="component" value="Unassembled WGS sequence"/>
</dbReference>
<feature type="site" description="Essential for stabilizing binding to COTL1" evidence="3">
    <location>
        <position position="103"/>
    </location>
</feature>
<dbReference type="Gene3D" id="2.60.60.20">
    <property type="entry name" value="PLAT/LH2 domain"/>
    <property type="match status" value="1"/>
</dbReference>
<comment type="caution">
    <text evidence="4">Lacks conserved residue(s) required for the propagation of feature annotation.</text>
</comment>
<evidence type="ECO:0000256" key="1">
    <source>
        <dbReference type="ARBA" id="ARBA00009419"/>
    </source>
</evidence>
<gene>
    <name evidence="6" type="ORF">JOQ06_022292</name>
</gene>
<comment type="similarity">
    <text evidence="1">Belongs to the lipoxygenase family.</text>
</comment>
<dbReference type="FunFam" id="2.60.60.20:FF:000002">
    <property type="entry name" value="Arachidonate 5-lipoxygenase a"/>
    <property type="match status" value="1"/>
</dbReference>
<dbReference type="InterPro" id="IPR001024">
    <property type="entry name" value="PLAT/LH2_dom"/>
</dbReference>
<dbReference type="SUPFAM" id="SSF49723">
    <property type="entry name" value="Lipase/lipooxygenase domain (PLAT/LH2 domain)"/>
    <property type="match status" value="1"/>
</dbReference>
<dbReference type="InterPro" id="IPR042062">
    <property type="entry name" value="PLAT_LOX_verte"/>
</dbReference>
<feature type="domain" description="PLAT" evidence="5">
    <location>
        <begin position="2"/>
        <end position="118"/>
    </location>
</feature>
<dbReference type="PRINTS" id="PR00467">
    <property type="entry name" value="MAMLPOXGNASE"/>
</dbReference>
<evidence type="ECO:0000256" key="2">
    <source>
        <dbReference type="PIRSR" id="PIRSR601885-2"/>
    </source>
</evidence>
<dbReference type="SMART" id="SM00308">
    <property type="entry name" value="LH2"/>
    <property type="match status" value="1"/>
</dbReference>
<name>A0AAD6F4H6_9TELE</name>
<keyword evidence="7" id="KW-1185">Reference proteome</keyword>
<dbReference type="PANTHER" id="PTHR45901">
    <property type="entry name" value="PROTEIN CBG12474"/>
    <property type="match status" value="1"/>
</dbReference>
<organism evidence="6 7">
    <name type="scientific">Pogonophryne albipinna</name>
    <dbReference type="NCBI Taxonomy" id="1090488"/>
    <lineage>
        <taxon>Eukaryota</taxon>
        <taxon>Metazoa</taxon>
        <taxon>Chordata</taxon>
        <taxon>Craniata</taxon>
        <taxon>Vertebrata</taxon>
        <taxon>Euteleostomi</taxon>
        <taxon>Actinopterygii</taxon>
        <taxon>Neopterygii</taxon>
        <taxon>Teleostei</taxon>
        <taxon>Neoteleostei</taxon>
        <taxon>Acanthomorphata</taxon>
        <taxon>Eupercaria</taxon>
        <taxon>Perciformes</taxon>
        <taxon>Notothenioidei</taxon>
        <taxon>Pogonophryne</taxon>
    </lineage>
</organism>
<evidence type="ECO:0000256" key="4">
    <source>
        <dbReference type="PROSITE-ProRule" id="PRU00152"/>
    </source>
</evidence>
<feature type="binding site" evidence="2">
    <location>
        <position position="78"/>
    </location>
    <ligand>
        <name>Ca(2+)</name>
        <dbReference type="ChEBI" id="CHEBI:29108"/>
        <label>1</label>
    </ligand>
</feature>
<dbReference type="AlphaFoldDB" id="A0AAD6F4H6"/>
<protein>
    <recommendedName>
        <fullName evidence="5">PLAT domain-containing protein</fullName>
    </recommendedName>
</protein>
<proteinExistence type="inferred from homology"/>
<dbReference type="InterPro" id="IPR036392">
    <property type="entry name" value="PLAT/LH2_dom_sf"/>
</dbReference>
<dbReference type="GO" id="GO:0016702">
    <property type="term" value="F:oxidoreductase activity, acting on single donors with incorporation of molecular oxygen, incorporation of two atoms of oxygen"/>
    <property type="evidence" value="ECO:0007669"/>
    <property type="project" value="InterPro"/>
</dbReference>
<accession>A0AAD6F4H6</accession>
<keyword evidence="2" id="KW-0106">Calcium</keyword>